<keyword evidence="8" id="KW-1185">Reference proteome</keyword>
<evidence type="ECO:0000256" key="5">
    <source>
        <dbReference type="SAM" id="MobiDB-lite"/>
    </source>
</evidence>
<dbReference type="InterPro" id="IPR002893">
    <property type="entry name" value="Znf_MYND"/>
</dbReference>
<feature type="region of interest" description="Disordered" evidence="5">
    <location>
        <begin position="275"/>
        <end position="308"/>
    </location>
</feature>
<dbReference type="Proteomes" id="UP000672032">
    <property type="component" value="Chromosome 3"/>
</dbReference>
<accession>A0A8A3PBA9</accession>
<dbReference type="Gene3D" id="6.10.140.2220">
    <property type="match status" value="1"/>
</dbReference>
<dbReference type="AlphaFoldDB" id="A0A8A3PBA9"/>
<evidence type="ECO:0000256" key="2">
    <source>
        <dbReference type="ARBA" id="ARBA00022771"/>
    </source>
</evidence>
<proteinExistence type="predicted"/>
<dbReference type="Pfam" id="PF01753">
    <property type="entry name" value="zf-MYND"/>
    <property type="match status" value="1"/>
</dbReference>
<feature type="domain" description="MYND-type" evidence="6">
    <location>
        <begin position="27"/>
        <end position="63"/>
    </location>
</feature>
<protein>
    <recommendedName>
        <fullName evidence="6">MYND-type domain-containing protein</fullName>
    </recommendedName>
</protein>
<dbReference type="OrthoDB" id="437457at2759"/>
<evidence type="ECO:0000256" key="1">
    <source>
        <dbReference type="ARBA" id="ARBA00022723"/>
    </source>
</evidence>
<dbReference type="SUPFAM" id="SSF144232">
    <property type="entry name" value="HIT/MYND zinc finger-like"/>
    <property type="match status" value="1"/>
</dbReference>
<gene>
    <name evidence="7" type="ORF">DSL72_001965</name>
</gene>
<keyword evidence="3" id="KW-0862">Zinc</keyword>
<dbReference type="EMBL" id="CP063407">
    <property type="protein sequence ID" value="QSZ32391.1"/>
    <property type="molecule type" value="Genomic_DNA"/>
</dbReference>
<dbReference type="GO" id="GO:0008270">
    <property type="term" value="F:zinc ion binding"/>
    <property type="evidence" value="ECO:0007669"/>
    <property type="project" value="UniProtKB-KW"/>
</dbReference>
<evidence type="ECO:0000313" key="7">
    <source>
        <dbReference type="EMBL" id="QSZ32391.1"/>
    </source>
</evidence>
<keyword evidence="1" id="KW-0479">Metal-binding</keyword>
<sequence length="474" mass="53105">MASRRDPNFGPRVSICSFGPRIEHPKCGYCTIDASIPCITCNATWYCTLSCQELDRSVHDMICQIYADFVTANPCPADTFEKKYRLCLLLPVDSKVFSLAWIANGSRGKSAATFLQYYDQDRINTRQTLVDYNMRSKQFDHAVFLAVRGEFGTDSSPPNACINHIMNGNLKYTFKGPVLVACESGHDQSRTAQHFQPHDFRILIDFLFNYDGKPGTELGHACGDQGALGKSKSAFRKFFRRKSQNGRKNSANTPVDDVEGDRTHIQRAEHLTNQDWTRDSASSFSEHKVRRSTSVTEFGSPEDDVPSINRPESFVGPDFLLDWIIQSPLIYAGLPLHSQADPVIKADMKGTARESASRESIEFIPRAQGTNHVYQNANVIVKNSMDILNHNNASHPQSPRHNTASSISESLSPSFVTTFSFFQPEPARRDRGSLELDAKSSAFSRPASQIDETIRNDDTHQRNMTGSIMSPWMV</sequence>
<keyword evidence="2 4" id="KW-0863">Zinc-finger</keyword>
<evidence type="ECO:0000256" key="4">
    <source>
        <dbReference type="PROSITE-ProRule" id="PRU00134"/>
    </source>
</evidence>
<reference evidence="7" key="1">
    <citation type="submission" date="2020-10" db="EMBL/GenBank/DDBJ databases">
        <title>Genome Sequence of Monilinia vaccinii-corymbosi Sheds Light on Mummy Berry Disease Infection of Blueberry and Mating Type.</title>
        <authorList>
            <person name="Yow A.G."/>
            <person name="Zhang Y."/>
            <person name="Bansal K."/>
            <person name="Eacker S.M."/>
            <person name="Sullivan S."/>
            <person name="Liachko I."/>
            <person name="Cubeta M.A."/>
            <person name="Rollins J.A."/>
            <person name="Ashrafi H."/>
        </authorList>
    </citation>
    <scope>NUCLEOTIDE SEQUENCE</scope>
    <source>
        <strain evidence="7">RL-1</strain>
    </source>
</reference>
<evidence type="ECO:0000256" key="3">
    <source>
        <dbReference type="ARBA" id="ARBA00022833"/>
    </source>
</evidence>
<name>A0A8A3PBA9_9HELO</name>
<evidence type="ECO:0000259" key="6">
    <source>
        <dbReference type="PROSITE" id="PS50865"/>
    </source>
</evidence>
<dbReference type="PROSITE" id="PS50865">
    <property type="entry name" value="ZF_MYND_2"/>
    <property type="match status" value="1"/>
</dbReference>
<evidence type="ECO:0000313" key="8">
    <source>
        <dbReference type="Proteomes" id="UP000672032"/>
    </source>
</evidence>
<organism evidence="7 8">
    <name type="scientific">Monilinia vaccinii-corymbosi</name>
    <dbReference type="NCBI Taxonomy" id="61207"/>
    <lineage>
        <taxon>Eukaryota</taxon>
        <taxon>Fungi</taxon>
        <taxon>Dikarya</taxon>
        <taxon>Ascomycota</taxon>
        <taxon>Pezizomycotina</taxon>
        <taxon>Leotiomycetes</taxon>
        <taxon>Helotiales</taxon>
        <taxon>Sclerotiniaceae</taxon>
        <taxon>Monilinia</taxon>
    </lineage>
</organism>